<feature type="domain" description="Rhodanese" evidence="1">
    <location>
        <begin position="37"/>
        <end position="137"/>
    </location>
</feature>
<accession>A0A916J903</accession>
<evidence type="ECO:0000313" key="3">
    <source>
        <dbReference type="Proteomes" id="UP000742786"/>
    </source>
</evidence>
<reference evidence="2" key="1">
    <citation type="submission" date="2021-04" db="EMBL/GenBank/DDBJ databases">
        <authorList>
            <person name="Hornung B."/>
        </authorList>
    </citation>
    <scope>NUCLEOTIDE SEQUENCE</scope>
    <source>
        <strain evidence="2">G5G6</strain>
    </source>
</reference>
<dbReference type="Proteomes" id="UP000742786">
    <property type="component" value="Unassembled WGS sequence"/>
</dbReference>
<dbReference type="Gene3D" id="3.40.250.10">
    <property type="entry name" value="Rhodanese-like domain"/>
    <property type="match status" value="1"/>
</dbReference>
<dbReference type="SMART" id="SM00450">
    <property type="entry name" value="RHOD"/>
    <property type="match status" value="1"/>
</dbReference>
<dbReference type="Pfam" id="PF00581">
    <property type="entry name" value="Rhodanese"/>
    <property type="match status" value="1"/>
</dbReference>
<protein>
    <submittedName>
        <fullName evidence="2">Rhodanese</fullName>
    </submittedName>
</protein>
<dbReference type="PROSITE" id="PS50206">
    <property type="entry name" value="RHODANESE_3"/>
    <property type="match status" value="1"/>
</dbReference>
<dbReference type="RefSeq" id="WP_220636394.1">
    <property type="nucleotide sequence ID" value="NZ_CAJQUM010000001.1"/>
</dbReference>
<keyword evidence="3" id="KW-1185">Reference proteome</keyword>
<dbReference type="EMBL" id="CAJQUM010000001">
    <property type="protein sequence ID" value="CAG4884556.1"/>
    <property type="molecule type" value="Genomic_DNA"/>
</dbReference>
<dbReference type="InterPro" id="IPR001763">
    <property type="entry name" value="Rhodanese-like_dom"/>
</dbReference>
<sequence length="151" mass="16259">MSRLDDLLAVAKKRASDLGLPYAGALTPKEVAEILQLDESARLVDVRTAAELAWVGRVPDAIEVEWQRYPGGVPNASFIADLQRATGSNHGALFFICRSGARSSAAAKAATEAGITPCFNVLEGFEGDKNAEGHRGRINGWRFHGLPWVQT</sequence>
<dbReference type="AlphaFoldDB" id="A0A916J903"/>
<comment type="caution">
    <text evidence="2">The sequence shown here is derived from an EMBL/GenBank/DDBJ whole genome shotgun (WGS) entry which is preliminary data.</text>
</comment>
<evidence type="ECO:0000313" key="2">
    <source>
        <dbReference type="EMBL" id="CAG4884556.1"/>
    </source>
</evidence>
<dbReference type="SUPFAM" id="SSF52821">
    <property type="entry name" value="Rhodanese/Cell cycle control phosphatase"/>
    <property type="match status" value="1"/>
</dbReference>
<evidence type="ECO:0000259" key="1">
    <source>
        <dbReference type="PROSITE" id="PS50206"/>
    </source>
</evidence>
<name>A0A916J903_9PROT</name>
<dbReference type="InterPro" id="IPR036873">
    <property type="entry name" value="Rhodanese-like_dom_sf"/>
</dbReference>
<organism evidence="2 3">
    <name type="scientific">Georgfuchsia toluolica</name>
    <dbReference type="NCBI Taxonomy" id="424218"/>
    <lineage>
        <taxon>Bacteria</taxon>
        <taxon>Pseudomonadati</taxon>
        <taxon>Pseudomonadota</taxon>
        <taxon>Betaproteobacteria</taxon>
        <taxon>Nitrosomonadales</taxon>
        <taxon>Sterolibacteriaceae</taxon>
        <taxon>Georgfuchsia</taxon>
    </lineage>
</organism>
<proteinExistence type="predicted"/>
<gene>
    <name evidence="2" type="ORF">GTOL_12439</name>
</gene>